<dbReference type="SUPFAM" id="SSF51126">
    <property type="entry name" value="Pectin lyase-like"/>
    <property type="match status" value="1"/>
</dbReference>
<reference evidence="3 4" key="1">
    <citation type="submission" date="2016-10" db="EMBL/GenBank/DDBJ databases">
        <authorList>
            <person name="de Groot N.N."/>
        </authorList>
    </citation>
    <scope>NUCLEOTIDE SEQUENCE [LARGE SCALE GENOMIC DNA]</scope>
    <source>
        <strain evidence="3 4">CDM_5</strain>
    </source>
</reference>
<gene>
    <name evidence="3" type="ORF">SAMN04488691_101529</name>
</gene>
<evidence type="ECO:0000313" key="3">
    <source>
        <dbReference type="EMBL" id="SEK47097.1"/>
    </source>
</evidence>
<dbReference type="InterPro" id="IPR008719">
    <property type="entry name" value="N2O_reductase_NosL"/>
</dbReference>
<dbReference type="Gene3D" id="2.160.20.10">
    <property type="entry name" value="Single-stranded right-handed beta-helix, Pectin lyase-like"/>
    <property type="match status" value="1"/>
</dbReference>
<feature type="compositionally biased region" description="Low complexity" evidence="1">
    <location>
        <begin position="667"/>
        <end position="686"/>
    </location>
</feature>
<sequence>MAFVTPTATRWVAGVAALVLVLASVSFVVPVSGTVSPVSFDDTVKTGGTAVDVQQAKTGGFEVPVAQAHFSRYRYIIGYYGVGTAAADVASPESARQFGDPLAVFVSDYATVSTVLDEDDYLRTEHNRHPGWVEASDAVFVVDSDARIPSGPIVVPFSDPAAARSFTDEYGGVVVDWKTLRERSESSLAGRLDAFESSVESHHDWADQTTAAREPLFDRPVSTVVGEDAPTIEAAVESAPEGTTVYVPAGNYSVDSIDVNRSITLLGAGNATHLVGDGNGTVVHVRADEAAVGNLSISGVGSVGTRRVRATNESVDWDTRVQLAYGRGDAGVVLDGAADSALRNVIIDTPASGVIVRESADSALDNLTIRGAATPSEGFMGIVLIGEPSVVQHSTLLEGRDGVYTHRADGSVVRDNYMEGGRYGVHEMYTSDTLVADNVVRDERIGVIIMTRPVGNLVVGNDIRDSDFGFIPAGSNTYVADNVFANNEYGMDVSGDRQVYTRNVVVGNDIGVRGSSTFPTNVVVRNDIVGNDVQVESTLGPMRTWTTDGEGNYWGDLPLADEDGDGAYDRAFQPSGPIDSELGRHPGALVLSQSPVMDALRSARDEVAGLRGSGVVDAAPRTEPVRSETLASILDGDNTLLGKDGTTLSEDGTLLDRDDTTATGESTAARETNTTAETTMTEEANV</sequence>
<evidence type="ECO:0000313" key="4">
    <source>
        <dbReference type="Proteomes" id="UP000183894"/>
    </source>
</evidence>
<feature type="domain" description="Periplasmic copper-binding protein NosD beta helix" evidence="2">
    <location>
        <begin position="387"/>
        <end position="556"/>
    </location>
</feature>
<dbReference type="InterPro" id="IPR006626">
    <property type="entry name" value="PbH1"/>
</dbReference>
<dbReference type="InterPro" id="IPR012334">
    <property type="entry name" value="Pectin_lyas_fold"/>
</dbReference>
<organism evidence="3 4">
    <name type="scientific">Haloferax larsenii</name>
    <dbReference type="NCBI Taxonomy" id="302484"/>
    <lineage>
        <taxon>Archaea</taxon>
        <taxon>Methanobacteriati</taxon>
        <taxon>Methanobacteriota</taxon>
        <taxon>Stenosarchaea group</taxon>
        <taxon>Halobacteria</taxon>
        <taxon>Halobacteriales</taxon>
        <taxon>Haloferacaceae</taxon>
        <taxon>Haloferax</taxon>
    </lineage>
</organism>
<name>A0A1H7HBG4_HALLR</name>
<proteinExistence type="predicted"/>
<feature type="region of interest" description="Disordered" evidence="1">
    <location>
        <begin position="642"/>
        <end position="686"/>
    </location>
</feature>
<dbReference type="OrthoDB" id="29186at2157"/>
<evidence type="ECO:0000256" key="1">
    <source>
        <dbReference type="SAM" id="MobiDB-lite"/>
    </source>
</evidence>
<dbReference type="RefSeq" id="WP_074791807.1">
    <property type="nucleotide sequence ID" value="NZ_FOAD01000001.1"/>
</dbReference>
<dbReference type="AlphaFoldDB" id="A0A1H7HBG4"/>
<dbReference type="Proteomes" id="UP000183894">
    <property type="component" value="Unassembled WGS sequence"/>
</dbReference>
<dbReference type="SMART" id="SM00710">
    <property type="entry name" value="PbH1"/>
    <property type="match status" value="5"/>
</dbReference>
<protein>
    <submittedName>
        <fullName evidence="3">Nitrous oxidase accessory protein NosD, contains tandem CASH domains</fullName>
    </submittedName>
</protein>
<dbReference type="InterPro" id="IPR011050">
    <property type="entry name" value="Pectin_lyase_fold/virulence"/>
</dbReference>
<evidence type="ECO:0000259" key="2">
    <source>
        <dbReference type="Pfam" id="PF05048"/>
    </source>
</evidence>
<accession>A0A1H7HBG4</accession>
<dbReference type="SUPFAM" id="SSF160387">
    <property type="entry name" value="NosL/MerB-like"/>
    <property type="match status" value="1"/>
</dbReference>
<dbReference type="InterPro" id="IPR007742">
    <property type="entry name" value="NosD_dom"/>
</dbReference>
<dbReference type="Pfam" id="PF05573">
    <property type="entry name" value="NosL"/>
    <property type="match status" value="1"/>
</dbReference>
<dbReference type="EMBL" id="FOAD01000001">
    <property type="protein sequence ID" value="SEK47097.1"/>
    <property type="molecule type" value="Genomic_DNA"/>
</dbReference>
<dbReference type="Gene3D" id="3.30.70.2050">
    <property type="match status" value="1"/>
</dbReference>
<dbReference type="Pfam" id="PF05048">
    <property type="entry name" value="NosD"/>
    <property type="match status" value="1"/>
</dbReference>